<organism evidence="5 6">
    <name type="scientific">Faucicola atlantae</name>
    <dbReference type="NCBI Taxonomy" id="34059"/>
    <lineage>
        <taxon>Bacteria</taxon>
        <taxon>Pseudomonadati</taxon>
        <taxon>Pseudomonadota</taxon>
        <taxon>Gammaproteobacteria</taxon>
        <taxon>Moraxellales</taxon>
        <taxon>Moraxellaceae</taxon>
        <taxon>Faucicola</taxon>
    </lineage>
</organism>
<sequence>MERKEAIEKMQALKGKNLHELALEYNVTVLSPLGKVNKGWAGHVIERFLELPLNSAQSPNFGSWELKSIPIKTLKNGRLAFKETMAITMIDPVNVCQKEFEDSHVLAKLRKAVVVARTVGSHYSDASFVYDIVEFDLDEGTPLYEAVKADYDTVRSALLDPQRGFNSLTGSMGVYIQPRTKGAGHGSTSRAFYARPLFLSQFIKLN</sequence>
<evidence type="ECO:0000259" key="4">
    <source>
        <dbReference type="SMART" id="SM00927"/>
    </source>
</evidence>
<dbReference type="SUPFAM" id="SSF52980">
    <property type="entry name" value="Restriction endonuclease-like"/>
    <property type="match status" value="1"/>
</dbReference>
<dbReference type="RefSeq" id="WP_079352042.1">
    <property type="nucleotide sequence ID" value="NZ_MXAO01000013.1"/>
</dbReference>
<dbReference type="InterPro" id="IPR037057">
    <property type="entry name" value="DNA_rep_MutH/T2_RE_sf"/>
</dbReference>
<gene>
    <name evidence="5" type="primary">sau3AIR</name>
    <name evidence="5" type="ORF">NCTC11091_00178</name>
</gene>
<dbReference type="Proteomes" id="UP000255193">
    <property type="component" value="Unassembled WGS sequence"/>
</dbReference>
<dbReference type="Gene3D" id="3.40.600.10">
    <property type="entry name" value="DNA mismatch repair MutH/Restriction endonuclease, type II"/>
    <property type="match status" value="1"/>
</dbReference>
<proteinExistence type="predicted"/>
<keyword evidence="1" id="KW-0540">Nuclease</keyword>
<keyword evidence="3 5" id="KW-0378">Hydrolase</keyword>
<evidence type="ECO:0000256" key="3">
    <source>
        <dbReference type="ARBA" id="ARBA00022801"/>
    </source>
</evidence>
<reference evidence="5 6" key="1">
    <citation type="submission" date="2018-06" db="EMBL/GenBank/DDBJ databases">
        <authorList>
            <consortium name="Pathogen Informatics"/>
            <person name="Doyle S."/>
        </authorList>
    </citation>
    <scope>NUCLEOTIDE SEQUENCE [LARGE SCALE GENOMIC DNA]</scope>
    <source>
        <strain evidence="5 6">NCTC11091</strain>
    </source>
</reference>
<evidence type="ECO:0000313" key="6">
    <source>
        <dbReference type="Proteomes" id="UP000255193"/>
    </source>
</evidence>
<dbReference type="GO" id="GO:0009036">
    <property type="term" value="F:type II site-specific deoxyribonuclease activity"/>
    <property type="evidence" value="ECO:0007669"/>
    <property type="project" value="UniProtKB-EC"/>
</dbReference>
<protein>
    <submittedName>
        <fullName evidence="5">Type-2 restriction enzyme Sau3AI</fullName>
        <ecNumber evidence="5">3.1.21.4</ecNumber>
    </submittedName>
</protein>
<accession>A0A378Q1L6</accession>
<dbReference type="InterPro" id="IPR011335">
    <property type="entry name" value="Restrct_endonuc-II-like"/>
</dbReference>
<keyword evidence="2" id="KW-0255">Endonuclease</keyword>
<dbReference type="GO" id="GO:0003677">
    <property type="term" value="F:DNA binding"/>
    <property type="evidence" value="ECO:0007669"/>
    <property type="project" value="InterPro"/>
</dbReference>
<evidence type="ECO:0000256" key="1">
    <source>
        <dbReference type="ARBA" id="ARBA00022722"/>
    </source>
</evidence>
<dbReference type="EC" id="3.1.21.4" evidence="5"/>
<dbReference type="SMART" id="SM00927">
    <property type="entry name" value="MutH"/>
    <property type="match status" value="1"/>
</dbReference>
<dbReference type="AlphaFoldDB" id="A0A378Q1L6"/>
<name>A0A378Q1L6_9GAMM</name>
<evidence type="ECO:0000256" key="2">
    <source>
        <dbReference type="ARBA" id="ARBA00022759"/>
    </source>
</evidence>
<feature type="domain" description="DNA mismatch repair MutH/Type II restriction enzyme Sau3AI" evidence="4">
    <location>
        <begin position="51"/>
        <end position="150"/>
    </location>
</feature>
<dbReference type="Pfam" id="PF02976">
    <property type="entry name" value="MutH"/>
    <property type="match status" value="1"/>
</dbReference>
<evidence type="ECO:0000313" key="5">
    <source>
        <dbReference type="EMBL" id="STY94416.1"/>
    </source>
</evidence>
<dbReference type="InterPro" id="IPR011337">
    <property type="entry name" value="DNA_rep_MutH/RE_typeII_Sau3AI"/>
</dbReference>
<dbReference type="EMBL" id="UGQA01000001">
    <property type="protein sequence ID" value="STY94416.1"/>
    <property type="molecule type" value="Genomic_DNA"/>
</dbReference>